<dbReference type="Proteomes" id="UP001054837">
    <property type="component" value="Unassembled WGS sequence"/>
</dbReference>
<dbReference type="AlphaFoldDB" id="A0AAV4V6H2"/>
<organism evidence="1 2">
    <name type="scientific">Caerostris darwini</name>
    <dbReference type="NCBI Taxonomy" id="1538125"/>
    <lineage>
        <taxon>Eukaryota</taxon>
        <taxon>Metazoa</taxon>
        <taxon>Ecdysozoa</taxon>
        <taxon>Arthropoda</taxon>
        <taxon>Chelicerata</taxon>
        <taxon>Arachnida</taxon>
        <taxon>Araneae</taxon>
        <taxon>Araneomorphae</taxon>
        <taxon>Entelegynae</taxon>
        <taxon>Araneoidea</taxon>
        <taxon>Araneidae</taxon>
        <taxon>Caerostris</taxon>
    </lineage>
</organism>
<reference evidence="1 2" key="1">
    <citation type="submission" date="2021-06" db="EMBL/GenBank/DDBJ databases">
        <title>Caerostris darwini draft genome.</title>
        <authorList>
            <person name="Kono N."/>
            <person name="Arakawa K."/>
        </authorList>
    </citation>
    <scope>NUCLEOTIDE SEQUENCE [LARGE SCALE GENOMIC DNA]</scope>
</reference>
<evidence type="ECO:0000313" key="2">
    <source>
        <dbReference type="Proteomes" id="UP001054837"/>
    </source>
</evidence>
<evidence type="ECO:0000313" key="1">
    <source>
        <dbReference type="EMBL" id="GIY65827.1"/>
    </source>
</evidence>
<dbReference type="EMBL" id="BPLQ01012478">
    <property type="protein sequence ID" value="GIY65827.1"/>
    <property type="molecule type" value="Genomic_DNA"/>
</dbReference>
<accession>A0AAV4V6H2</accession>
<proteinExistence type="predicted"/>
<protein>
    <submittedName>
        <fullName evidence="1">Uncharacterized protein</fullName>
    </submittedName>
</protein>
<comment type="caution">
    <text evidence="1">The sequence shown here is derived from an EMBL/GenBank/DDBJ whole genome shotgun (WGS) entry which is preliminary data.</text>
</comment>
<keyword evidence="2" id="KW-1185">Reference proteome</keyword>
<sequence>MWVGLVSVPRSQCDVPAYRFAEQPPLHPRPIFHAEPLLEQSSLCSETQSTFPHVFSTWFSTSNLRMNEFPVALLSNKGKGEAKTFRDQHRGLEDTNKKNTRANMSSASENYFAIKANVVSTSSLPQDAPFRLENFCSIRTRFFFEESSQPSMIMIKIEKTGIVSIFEILEHNHPLKTSHGERNAMTMCAIHTKLVIHNWFDSNVQCI</sequence>
<gene>
    <name evidence="1" type="ORF">CDAR_525781</name>
</gene>
<name>A0AAV4V6H2_9ARAC</name>